<dbReference type="AlphaFoldDB" id="A0A1M4UIW1"/>
<dbReference type="SUPFAM" id="SSF141371">
    <property type="entry name" value="PilZ domain-like"/>
    <property type="match status" value="1"/>
</dbReference>
<evidence type="ECO:0000313" key="2">
    <source>
        <dbReference type="EMBL" id="SHE56595.1"/>
    </source>
</evidence>
<organism evidence="2 3">
    <name type="scientific">Clostridium fallax</name>
    <dbReference type="NCBI Taxonomy" id="1533"/>
    <lineage>
        <taxon>Bacteria</taxon>
        <taxon>Bacillati</taxon>
        <taxon>Bacillota</taxon>
        <taxon>Clostridia</taxon>
        <taxon>Eubacteriales</taxon>
        <taxon>Clostridiaceae</taxon>
        <taxon>Clostridium</taxon>
    </lineage>
</organism>
<evidence type="ECO:0000259" key="1">
    <source>
        <dbReference type="Pfam" id="PF07238"/>
    </source>
</evidence>
<name>A0A1M4UIW1_9CLOT</name>
<feature type="domain" description="PilZ" evidence="1">
    <location>
        <begin position="122"/>
        <end position="199"/>
    </location>
</feature>
<protein>
    <submittedName>
        <fullName evidence="2">PilZ domain-containing protein</fullName>
    </submittedName>
</protein>
<dbReference type="Gene3D" id="2.40.10.220">
    <property type="entry name" value="predicted glycosyltransferase like domains"/>
    <property type="match status" value="1"/>
</dbReference>
<reference evidence="2 3" key="1">
    <citation type="submission" date="2016-11" db="EMBL/GenBank/DDBJ databases">
        <authorList>
            <person name="Jaros S."/>
            <person name="Januszkiewicz K."/>
            <person name="Wedrychowicz H."/>
        </authorList>
    </citation>
    <scope>NUCLEOTIDE SEQUENCE [LARGE SCALE GENOMIC DNA]</scope>
    <source>
        <strain evidence="2 3">DSM 2631</strain>
    </source>
</reference>
<dbReference type="Pfam" id="PF07238">
    <property type="entry name" value="PilZ"/>
    <property type="match status" value="1"/>
</dbReference>
<accession>A0A1M4UIW1</accession>
<sequence length="211" mass="24844">MFNLSIHDKLGLIIQDNIYMCNVKCLEEGYFILNTPFKEKESIILSKGKIIETLNYDANGNLYKFSLEVLDKKMNYEKKIVCVCKYCNDSLKVEKIDNITARFFELIKYSKGFIKEEIFKRAKKSNGILININETGIRFKTRETLNLGDELTFEIKNDEDYLITKGAVRRVENTNNKEFLYGVNFYNNDKKEKEKIIKMLVTIIKKQRKLL</sequence>
<dbReference type="EMBL" id="FQVM01000005">
    <property type="protein sequence ID" value="SHE56595.1"/>
    <property type="molecule type" value="Genomic_DNA"/>
</dbReference>
<proteinExistence type="predicted"/>
<dbReference type="Proteomes" id="UP000184035">
    <property type="component" value="Unassembled WGS sequence"/>
</dbReference>
<evidence type="ECO:0000313" key="3">
    <source>
        <dbReference type="Proteomes" id="UP000184035"/>
    </source>
</evidence>
<keyword evidence="3" id="KW-1185">Reference proteome</keyword>
<dbReference type="GO" id="GO:0035438">
    <property type="term" value="F:cyclic-di-GMP binding"/>
    <property type="evidence" value="ECO:0007669"/>
    <property type="project" value="InterPro"/>
</dbReference>
<gene>
    <name evidence="2" type="ORF">SAMN05443638_10541</name>
</gene>
<dbReference type="STRING" id="1533.SAMN05443638_10541"/>
<dbReference type="InterPro" id="IPR009875">
    <property type="entry name" value="PilZ_domain"/>
</dbReference>
<dbReference type="RefSeq" id="WP_072893538.1">
    <property type="nucleotide sequence ID" value="NZ_FQVM01000005.1"/>
</dbReference>